<dbReference type="AlphaFoldDB" id="A0A9D1L5G6"/>
<comment type="caution">
    <text evidence="9">The sequence shown here is derived from an EMBL/GenBank/DDBJ whole genome shotgun (WGS) entry which is preliminary data.</text>
</comment>
<keyword evidence="5" id="KW-0249">Electron transport</keyword>
<dbReference type="InterPro" id="IPR037225">
    <property type="entry name" value="Nuo51_FMN-bd_sf"/>
</dbReference>
<evidence type="ECO:0000256" key="4">
    <source>
        <dbReference type="ARBA" id="ARBA00022737"/>
    </source>
</evidence>
<dbReference type="PIRSF" id="PIRSF036408">
    <property type="entry name" value="PduS_prd"/>
    <property type="match status" value="1"/>
</dbReference>
<dbReference type="SUPFAM" id="SSF142984">
    <property type="entry name" value="Nqo1 middle domain-like"/>
    <property type="match status" value="1"/>
</dbReference>
<dbReference type="InterPro" id="IPR011538">
    <property type="entry name" value="Nuo51_FMN-bd"/>
</dbReference>
<evidence type="ECO:0000313" key="9">
    <source>
        <dbReference type="EMBL" id="HIU24875.1"/>
    </source>
</evidence>
<evidence type="ECO:0000256" key="3">
    <source>
        <dbReference type="ARBA" id="ARBA00022723"/>
    </source>
</evidence>
<protein>
    <submittedName>
        <fullName evidence="9">SLBB domain-containing protein</fullName>
    </submittedName>
</protein>
<dbReference type="InterPro" id="IPR010208">
    <property type="entry name" value="Ion_transpt_RnfC/RsxC"/>
</dbReference>
<reference evidence="9" key="2">
    <citation type="journal article" date="2021" name="PeerJ">
        <title>Extensive microbial diversity within the chicken gut microbiome revealed by metagenomics and culture.</title>
        <authorList>
            <person name="Gilroy R."/>
            <person name="Ravi A."/>
            <person name="Getino M."/>
            <person name="Pursley I."/>
            <person name="Horton D.L."/>
            <person name="Alikhan N.F."/>
            <person name="Baker D."/>
            <person name="Gharbi K."/>
            <person name="Hall N."/>
            <person name="Watson M."/>
            <person name="Adriaenssens E.M."/>
            <person name="Foster-Nyarko E."/>
            <person name="Jarju S."/>
            <person name="Secka A."/>
            <person name="Antonio M."/>
            <person name="Oren A."/>
            <person name="Chaudhuri R.R."/>
            <person name="La Ragione R."/>
            <person name="Hildebrand F."/>
            <person name="Pallen M.J."/>
        </authorList>
    </citation>
    <scope>NUCLEOTIDE SEQUENCE</scope>
    <source>
        <strain evidence="9">ChiHcec3-6078</strain>
    </source>
</reference>
<evidence type="ECO:0000256" key="1">
    <source>
        <dbReference type="ARBA" id="ARBA00022448"/>
    </source>
</evidence>
<dbReference type="InterPro" id="IPR009051">
    <property type="entry name" value="Helical_ferredxn"/>
</dbReference>
<dbReference type="Gene3D" id="1.10.1060.10">
    <property type="entry name" value="Alpha-helical ferredoxin"/>
    <property type="match status" value="1"/>
</dbReference>
<dbReference type="GO" id="GO:0016020">
    <property type="term" value="C:membrane"/>
    <property type="evidence" value="ECO:0007669"/>
    <property type="project" value="InterPro"/>
</dbReference>
<dbReference type="Pfam" id="PF10531">
    <property type="entry name" value="SLBB"/>
    <property type="match status" value="1"/>
</dbReference>
<dbReference type="PROSITE" id="PS51379">
    <property type="entry name" value="4FE4S_FER_2"/>
    <property type="match status" value="1"/>
</dbReference>
<keyword evidence="1" id="KW-0813">Transport</keyword>
<keyword evidence="7" id="KW-0411">Iron-sulfur</keyword>
<evidence type="ECO:0000256" key="7">
    <source>
        <dbReference type="ARBA" id="ARBA00023014"/>
    </source>
</evidence>
<keyword evidence="4" id="KW-0677">Repeat</keyword>
<dbReference type="Pfam" id="PF13375">
    <property type="entry name" value="RnfC_N"/>
    <property type="match status" value="1"/>
</dbReference>
<sequence length="444" mass="47806">MSLIEMIRNAGVVGCGGAGFPTDVKLDTKAEYLLINGMECEPMLRTDRYLMINRADEIVSAAAIMGEHLGASEIIIGIKDHYREEREALERAVKGSSCSVRVQGVSNSYPAGDEHVVVYELTGRRVPPGGIPVDVGCVVDNVGTVLAVYEAIKGLPVTDKYLTVAGEVENPVIVKAPIGTPVSECLKLAGGKKEEDTFLISGGPMMGKPLKSSRGEEDYVTKTTSGILAFKKDSYMALEAQPAELRRKEASKYCIQCSYCTMLCPRNLLGHPLEPHKIMRLFALGEEANVLTHADTVMSAALCSQCGVCGEYACPMGLKPNLVNQYIKEQLAIKGIKNNKWKSFEASGEREWRKLPSRRLAARMGLLDYYDIRITDVAEACPSKVFISLRQGIGAGSKPVVGAGDKVKKGDLIAVKPENALGSNIHASIDGTVLDVNEAVVIGG</sequence>
<accession>A0A9D1L5G6</accession>
<evidence type="ECO:0000256" key="2">
    <source>
        <dbReference type="ARBA" id="ARBA00022485"/>
    </source>
</evidence>
<dbReference type="InterPro" id="IPR017900">
    <property type="entry name" value="4Fe4S_Fe_S_CS"/>
</dbReference>
<dbReference type="SUPFAM" id="SSF142019">
    <property type="entry name" value="Nqo1 FMN-binding domain-like"/>
    <property type="match status" value="1"/>
</dbReference>
<dbReference type="GO" id="GO:0051539">
    <property type="term" value="F:4 iron, 4 sulfur cluster binding"/>
    <property type="evidence" value="ECO:0007669"/>
    <property type="project" value="UniProtKB-KW"/>
</dbReference>
<dbReference type="PROSITE" id="PS00198">
    <property type="entry name" value="4FE4S_FER_1"/>
    <property type="match status" value="1"/>
</dbReference>
<dbReference type="Proteomes" id="UP000824090">
    <property type="component" value="Unassembled WGS sequence"/>
</dbReference>
<dbReference type="SUPFAM" id="SSF46548">
    <property type="entry name" value="alpha-helical ferredoxin"/>
    <property type="match status" value="1"/>
</dbReference>
<dbReference type="Pfam" id="PF13534">
    <property type="entry name" value="Fer4_17"/>
    <property type="match status" value="1"/>
</dbReference>
<dbReference type="GO" id="GO:0046872">
    <property type="term" value="F:metal ion binding"/>
    <property type="evidence" value="ECO:0007669"/>
    <property type="project" value="UniProtKB-KW"/>
</dbReference>
<gene>
    <name evidence="9" type="ORF">IAC50_00060</name>
</gene>
<dbReference type="PANTHER" id="PTHR43034">
    <property type="entry name" value="ION-TRANSLOCATING OXIDOREDUCTASE COMPLEX SUBUNIT C"/>
    <property type="match status" value="1"/>
</dbReference>
<feature type="domain" description="4Fe-4S ferredoxin-type" evidence="8">
    <location>
        <begin position="243"/>
        <end position="274"/>
    </location>
</feature>
<proteinExistence type="predicted"/>
<reference evidence="9" key="1">
    <citation type="submission" date="2020-10" db="EMBL/GenBank/DDBJ databases">
        <authorList>
            <person name="Gilroy R."/>
        </authorList>
    </citation>
    <scope>NUCLEOTIDE SEQUENCE</scope>
    <source>
        <strain evidence="9">ChiHcec3-6078</strain>
    </source>
</reference>
<evidence type="ECO:0000256" key="6">
    <source>
        <dbReference type="ARBA" id="ARBA00023004"/>
    </source>
</evidence>
<evidence type="ECO:0000313" key="10">
    <source>
        <dbReference type="Proteomes" id="UP000824090"/>
    </source>
</evidence>
<dbReference type="EMBL" id="DVMP01000002">
    <property type="protein sequence ID" value="HIU24875.1"/>
    <property type="molecule type" value="Genomic_DNA"/>
</dbReference>
<dbReference type="Gene3D" id="3.40.50.11540">
    <property type="entry name" value="NADH-ubiquinone oxidoreductase 51kDa subunit"/>
    <property type="match status" value="1"/>
</dbReference>
<dbReference type="PANTHER" id="PTHR43034:SF2">
    <property type="entry name" value="ION-TRANSLOCATING OXIDOREDUCTASE COMPLEX SUBUNIT C"/>
    <property type="match status" value="1"/>
</dbReference>
<keyword evidence="6" id="KW-0408">Iron</keyword>
<name>A0A9D1L5G6_9FIRM</name>
<evidence type="ECO:0000256" key="5">
    <source>
        <dbReference type="ARBA" id="ARBA00022982"/>
    </source>
</evidence>
<organism evidence="9 10">
    <name type="scientific">Candidatus Allocopromorpha excrementigallinarum</name>
    <dbReference type="NCBI Taxonomy" id="2840742"/>
    <lineage>
        <taxon>Bacteria</taxon>
        <taxon>Bacillati</taxon>
        <taxon>Bacillota</taxon>
        <taxon>Clostridia</taxon>
        <taxon>Eubacteriales</taxon>
        <taxon>Eubacteriaceae</taxon>
        <taxon>Eubacteriaceae incertae sedis</taxon>
        <taxon>Candidatus Allocopromorpha</taxon>
    </lineage>
</organism>
<dbReference type="Pfam" id="PF01512">
    <property type="entry name" value="Complex1_51K"/>
    <property type="match status" value="1"/>
</dbReference>
<dbReference type="InterPro" id="IPR019554">
    <property type="entry name" value="Soluble_ligand-bd"/>
</dbReference>
<dbReference type="InterPro" id="IPR017054">
    <property type="entry name" value="PduS"/>
</dbReference>
<dbReference type="InterPro" id="IPR026902">
    <property type="entry name" value="RnfC_N"/>
</dbReference>
<keyword evidence="2" id="KW-0004">4Fe-4S</keyword>
<dbReference type="GO" id="GO:0009055">
    <property type="term" value="F:electron transfer activity"/>
    <property type="evidence" value="ECO:0007669"/>
    <property type="project" value="InterPro"/>
</dbReference>
<keyword evidence="3" id="KW-0479">Metal-binding</keyword>
<evidence type="ECO:0000259" key="8">
    <source>
        <dbReference type="PROSITE" id="PS51379"/>
    </source>
</evidence>
<dbReference type="InterPro" id="IPR017896">
    <property type="entry name" value="4Fe4S_Fe-S-bd"/>
</dbReference>
<dbReference type="Gene3D" id="3.10.20.600">
    <property type="match status" value="1"/>
</dbReference>